<dbReference type="AlphaFoldDB" id="A0A2W4CRY4"/>
<name>A0A2W4CRY4_9HYPH</name>
<accession>A0A2W4CRY4</accession>
<dbReference type="Proteomes" id="UP000248925">
    <property type="component" value="Unassembled WGS sequence"/>
</dbReference>
<gene>
    <name evidence="1" type="ORF">CPY51_07695</name>
</gene>
<comment type="caution">
    <text evidence="1">The sequence shown here is derived from an EMBL/GenBank/DDBJ whole genome shotgun (WGS) entry which is preliminary data.</text>
</comment>
<keyword evidence="2" id="KW-1185">Reference proteome</keyword>
<reference evidence="1 2" key="1">
    <citation type="journal article" date="2018" name="Sci. Rep.">
        <title>Rhizobium tumorigenes sp. nov., a novel plant tumorigenic bacterium isolated from cane gall tumors on thornless blackberry.</title>
        <authorList>
            <person name="Kuzmanovi N."/>
            <person name="Smalla K."/>
            <person name="Gronow S."/>
            <person name="PuBawska J."/>
        </authorList>
    </citation>
    <scope>NUCLEOTIDE SEQUENCE [LARGE SCALE GENOMIC DNA]</scope>
    <source>
        <strain evidence="1 2">CCBAU 85046</strain>
    </source>
</reference>
<sequence>MVRETINTRDATTTSGNTVTIESEATGIANGGIGIGVIPGIGIDTTTGTETAITTAAAV</sequence>
<organism evidence="1 2">
    <name type="scientific">Rhizobium tubonense</name>
    <dbReference type="NCBI Taxonomy" id="484088"/>
    <lineage>
        <taxon>Bacteria</taxon>
        <taxon>Pseudomonadati</taxon>
        <taxon>Pseudomonadota</taxon>
        <taxon>Alphaproteobacteria</taxon>
        <taxon>Hyphomicrobiales</taxon>
        <taxon>Rhizobiaceae</taxon>
        <taxon>Rhizobium/Agrobacterium group</taxon>
        <taxon>Rhizobium</taxon>
    </lineage>
</organism>
<evidence type="ECO:0000313" key="1">
    <source>
        <dbReference type="EMBL" id="PZM15199.1"/>
    </source>
</evidence>
<protein>
    <submittedName>
        <fullName evidence="1">Uncharacterized protein</fullName>
    </submittedName>
</protein>
<dbReference type="EMBL" id="PCDP01000026">
    <property type="protein sequence ID" value="PZM15199.1"/>
    <property type="molecule type" value="Genomic_DNA"/>
</dbReference>
<evidence type="ECO:0000313" key="2">
    <source>
        <dbReference type="Proteomes" id="UP000248925"/>
    </source>
</evidence>
<proteinExistence type="predicted"/>